<dbReference type="Pfam" id="PF05036">
    <property type="entry name" value="SPOR"/>
    <property type="match status" value="1"/>
</dbReference>
<evidence type="ECO:0000313" key="3">
    <source>
        <dbReference type="Proteomes" id="UP000053688"/>
    </source>
</evidence>
<dbReference type="GO" id="GO:0032506">
    <property type="term" value="P:cytokinetic process"/>
    <property type="evidence" value="ECO:0007669"/>
    <property type="project" value="TreeGrafter"/>
</dbReference>
<protein>
    <recommendedName>
        <fullName evidence="1">SPOR domain-containing protein</fullName>
    </recommendedName>
</protein>
<dbReference type="PANTHER" id="PTHR38687">
    <property type="entry name" value="CELL DIVISION PROTEIN DEDD-RELATED"/>
    <property type="match status" value="1"/>
</dbReference>
<organism evidence="2 3">
    <name type="scientific">Candidatus Photodesmus katoptron Akat1</name>
    <dbReference type="NCBI Taxonomy" id="1236703"/>
    <lineage>
        <taxon>Bacteria</taxon>
        <taxon>Pseudomonadati</taxon>
        <taxon>Pseudomonadota</taxon>
        <taxon>Gammaproteobacteria</taxon>
        <taxon>Vibrionales</taxon>
        <taxon>Vibrionaceae</taxon>
        <taxon>Candidatus Photodesmus</taxon>
    </lineage>
</organism>
<dbReference type="AlphaFoldDB" id="S3EGZ2"/>
<dbReference type="Proteomes" id="UP000053688">
    <property type="component" value="Unassembled WGS sequence"/>
</dbReference>
<feature type="domain" description="SPOR" evidence="1">
    <location>
        <begin position="106"/>
        <end position="139"/>
    </location>
</feature>
<evidence type="ECO:0000313" key="2">
    <source>
        <dbReference type="EMBL" id="EPE37438.1"/>
    </source>
</evidence>
<reference evidence="2 3" key="1">
    <citation type="journal article" date="2014" name="Environ. Microbiol.">
        <title>Genomic signatures of obligate host dependence in the luminous bacterial symbiont of a vertebrate.</title>
        <authorList>
            <person name="Hendry T.A."/>
            <person name="de Wet J.R."/>
            <person name="Dunlap P.V."/>
        </authorList>
    </citation>
    <scope>NUCLEOTIDE SEQUENCE [LARGE SCALE GENOMIC DNA]</scope>
    <source>
        <strain evidence="2 3">Akat1</strain>
    </source>
</reference>
<dbReference type="PANTHER" id="PTHR38687:SF1">
    <property type="entry name" value="CELL DIVISION PROTEIN DEDD"/>
    <property type="match status" value="1"/>
</dbReference>
<accession>S3EGZ2</accession>
<dbReference type="GO" id="GO:0032153">
    <property type="term" value="C:cell division site"/>
    <property type="evidence" value="ECO:0007669"/>
    <property type="project" value="TreeGrafter"/>
</dbReference>
<name>S3EGZ2_9GAMM</name>
<dbReference type="PATRIC" id="fig|1236703.3.peg.762"/>
<comment type="caution">
    <text evidence="2">The sequence shown here is derived from an EMBL/GenBank/DDBJ whole genome shotgun (WGS) entry which is preliminary data.</text>
</comment>
<dbReference type="GO" id="GO:0042834">
    <property type="term" value="F:peptidoglycan binding"/>
    <property type="evidence" value="ECO:0007669"/>
    <property type="project" value="InterPro"/>
</dbReference>
<dbReference type="EMBL" id="AMSD01000002">
    <property type="protein sequence ID" value="EPE37438.1"/>
    <property type="molecule type" value="Genomic_DNA"/>
</dbReference>
<dbReference type="eggNOG" id="COG3147">
    <property type="taxonomic scope" value="Bacteria"/>
</dbReference>
<dbReference type="GO" id="GO:0030428">
    <property type="term" value="C:cell septum"/>
    <property type="evidence" value="ECO:0007669"/>
    <property type="project" value="TreeGrafter"/>
</dbReference>
<keyword evidence="3" id="KW-1185">Reference proteome</keyword>
<dbReference type="STRING" id="28176.CF66_7112"/>
<proteinExistence type="predicted"/>
<evidence type="ECO:0000259" key="1">
    <source>
        <dbReference type="Pfam" id="PF05036"/>
    </source>
</evidence>
<gene>
    <name evidence="2" type="ORF">O1U_0741</name>
</gene>
<sequence>MGSKFQNRLVGTIVLVSITVIVLPDLLDGEKIRYEDPIESIPIRSWHEDDVRMKLKILEPIKEQVMLPNSPVTEIQGKFISPNNPTQENPLSVIVNSNPHKNKYENSAWIIQLMALKNFNSADNVVQDLKQRGYQAHIKKKIHLQES</sequence>
<dbReference type="InterPro" id="IPR052521">
    <property type="entry name" value="Cell_div_SPOR-domain"/>
</dbReference>
<dbReference type="InterPro" id="IPR007730">
    <property type="entry name" value="SPOR-like_dom"/>
</dbReference>